<keyword evidence="4 6" id="KW-0289">Folate biosynthesis</keyword>
<evidence type="ECO:0000256" key="5">
    <source>
        <dbReference type="ARBA" id="ARBA00023239"/>
    </source>
</evidence>
<dbReference type="Gene3D" id="3.30.1130.10">
    <property type="match status" value="1"/>
</dbReference>
<dbReference type="NCBIfam" id="TIGR00525">
    <property type="entry name" value="folB"/>
    <property type="match status" value="1"/>
</dbReference>
<comment type="function">
    <text evidence="6">Catalyzes the conversion of 7,8-dihydroneopterin to 6-hydroxymethyl-7,8-dihydropterin.</text>
</comment>
<evidence type="ECO:0000256" key="3">
    <source>
        <dbReference type="ARBA" id="ARBA00005708"/>
    </source>
</evidence>
<dbReference type="Proteomes" id="UP000825179">
    <property type="component" value="Chromosome"/>
</dbReference>
<dbReference type="EMBL" id="CP082237">
    <property type="protein sequence ID" value="QZT35269.1"/>
    <property type="molecule type" value="Genomic_DNA"/>
</dbReference>
<comment type="catalytic activity">
    <reaction evidence="1 6">
        <text>7,8-dihydroneopterin = 6-hydroxymethyl-7,8-dihydropterin + glycolaldehyde</text>
        <dbReference type="Rhea" id="RHEA:10540"/>
        <dbReference type="ChEBI" id="CHEBI:17001"/>
        <dbReference type="ChEBI" id="CHEBI:17071"/>
        <dbReference type="ChEBI" id="CHEBI:44841"/>
        <dbReference type="EC" id="4.1.2.25"/>
    </reaction>
</comment>
<evidence type="ECO:0000256" key="4">
    <source>
        <dbReference type="ARBA" id="ARBA00022909"/>
    </source>
</evidence>
<dbReference type="PANTHER" id="PTHR42844">
    <property type="entry name" value="DIHYDRONEOPTERIN ALDOLASE 1-RELATED"/>
    <property type="match status" value="1"/>
</dbReference>
<gene>
    <name evidence="8" type="primary">folB</name>
    <name evidence="8" type="ORF">HUR95_02930</name>
</gene>
<evidence type="ECO:0000259" key="7">
    <source>
        <dbReference type="SMART" id="SM00905"/>
    </source>
</evidence>
<proteinExistence type="inferred from homology"/>
<comment type="similarity">
    <text evidence="3 6">Belongs to the DHNA family.</text>
</comment>
<evidence type="ECO:0000313" key="9">
    <source>
        <dbReference type="Proteomes" id="UP000825179"/>
    </source>
</evidence>
<evidence type="ECO:0000256" key="6">
    <source>
        <dbReference type="RuleBase" id="RU362079"/>
    </source>
</evidence>
<reference evidence="8 9" key="1">
    <citation type="journal article" date="2020" name="Extremophiles">
        <title>Genomic analysis of Caldalkalibacillus thermarum TA2.A1 reveals aerobic alkaliphilic metabolism and evolutionary hallmarks linking alkaliphilic bacteria and plant life.</title>
        <authorList>
            <person name="de Jong S.I."/>
            <person name="van den Broek M.A."/>
            <person name="Merkel A.Y."/>
            <person name="de la Torre Cortes P."/>
            <person name="Kalamorz F."/>
            <person name="Cook G.M."/>
            <person name="van Loosdrecht M.C.M."/>
            <person name="McMillan D.G.G."/>
        </authorList>
    </citation>
    <scope>NUCLEOTIDE SEQUENCE [LARGE SCALE GENOMIC DNA]</scope>
    <source>
        <strain evidence="8 9">TA2.A1</strain>
    </source>
</reference>
<dbReference type="SUPFAM" id="SSF55620">
    <property type="entry name" value="Tetrahydrobiopterin biosynthesis enzymes-like"/>
    <property type="match status" value="1"/>
</dbReference>
<dbReference type="InterPro" id="IPR006157">
    <property type="entry name" value="FolB_dom"/>
</dbReference>
<dbReference type="GO" id="GO:0046654">
    <property type="term" value="P:tetrahydrofolate biosynthetic process"/>
    <property type="evidence" value="ECO:0007669"/>
    <property type="project" value="UniProtKB-UniRule"/>
</dbReference>
<protein>
    <recommendedName>
        <fullName evidence="6">7,8-dihydroneopterin aldolase</fullName>
        <ecNumber evidence="6">4.1.2.25</ecNumber>
    </recommendedName>
</protein>
<name>A0A8X8IBJ2_CALTT</name>
<evidence type="ECO:0000313" key="8">
    <source>
        <dbReference type="EMBL" id="QZT35269.1"/>
    </source>
</evidence>
<dbReference type="Pfam" id="PF02152">
    <property type="entry name" value="FolB"/>
    <property type="match status" value="1"/>
</dbReference>
<dbReference type="PANTHER" id="PTHR42844:SF1">
    <property type="entry name" value="DIHYDRONEOPTERIN ALDOLASE 1-RELATED"/>
    <property type="match status" value="1"/>
</dbReference>
<dbReference type="KEGG" id="cthu:HUR95_02930"/>
<keyword evidence="9" id="KW-1185">Reference proteome</keyword>
<dbReference type="NCBIfam" id="TIGR00526">
    <property type="entry name" value="folB_dom"/>
    <property type="match status" value="1"/>
</dbReference>
<keyword evidence="5 6" id="KW-0456">Lyase</keyword>
<dbReference type="FunFam" id="3.30.1130.10:FF:000003">
    <property type="entry name" value="7,8-dihydroneopterin aldolase"/>
    <property type="match status" value="1"/>
</dbReference>
<dbReference type="InterPro" id="IPR043133">
    <property type="entry name" value="GTP-CH-I_C/QueF"/>
</dbReference>
<dbReference type="GO" id="GO:0046656">
    <property type="term" value="P:folic acid biosynthetic process"/>
    <property type="evidence" value="ECO:0007669"/>
    <property type="project" value="UniProtKB-UniRule"/>
</dbReference>
<dbReference type="SMART" id="SM00905">
    <property type="entry name" value="FolB"/>
    <property type="match status" value="1"/>
</dbReference>
<dbReference type="CDD" id="cd00534">
    <property type="entry name" value="DHNA_DHNTPE"/>
    <property type="match status" value="1"/>
</dbReference>
<sequence length="126" mass="14372">MDKIVFQGMRFYAYHGVFAEENTLGQPYLVDVEAYLDLRKAGQSDCLEDTIDYSLIYRLVQEIMEKKVYRLVEAVAEDIASQLLRTFPQVEEVKVKVTKPTPPIPGQYAGVAVEIRRRRDDGGDLA</sequence>
<feature type="domain" description="Dihydroneopterin aldolase/epimerase" evidence="7">
    <location>
        <begin position="4"/>
        <end position="117"/>
    </location>
</feature>
<organism evidence="8 9">
    <name type="scientific">Caldalkalibacillus thermarum (strain TA2.A1)</name>
    <dbReference type="NCBI Taxonomy" id="986075"/>
    <lineage>
        <taxon>Bacteria</taxon>
        <taxon>Bacillati</taxon>
        <taxon>Bacillota</taxon>
        <taxon>Bacilli</taxon>
        <taxon>Bacillales</taxon>
        <taxon>Bacillaceae</taxon>
        <taxon>Caldalkalibacillus</taxon>
    </lineage>
</organism>
<dbReference type="GO" id="GO:0005737">
    <property type="term" value="C:cytoplasm"/>
    <property type="evidence" value="ECO:0007669"/>
    <property type="project" value="TreeGrafter"/>
</dbReference>
<dbReference type="AlphaFoldDB" id="A0A8X8IBJ2"/>
<comment type="pathway">
    <text evidence="2 6">Cofactor biosynthesis; tetrahydrofolate biosynthesis; 2-amino-4-hydroxy-6-hydroxymethyl-7,8-dihydropteridine diphosphate from 7,8-dihydroneopterin triphosphate: step 3/4.</text>
</comment>
<evidence type="ECO:0000256" key="2">
    <source>
        <dbReference type="ARBA" id="ARBA00005013"/>
    </source>
</evidence>
<evidence type="ECO:0000256" key="1">
    <source>
        <dbReference type="ARBA" id="ARBA00001353"/>
    </source>
</evidence>
<dbReference type="EC" id="4.1.2.25" evidence="6"/>
<dbReference type="GO" id="GO:0004150">
    <property type="term" value="F:dihydroneopterin aldolase activity"/>
    <property type="evidence" value="ECO:0007669"/>
    <property type="project" value="UniProtKB-UniRule"/>
</dbReference>
<dbReference type="InterPro" id="IPR006156">
    <property type="entry name" value="Dihydroneopterin_aldolase"/>
</dbReference>
<accession>A0A8X8IBJ2</accession>